<evidence type="ECO:0000256" key="5">
    <source>
        <dbReference type="ARBA" id="ARBA00022963"/>
    </source>
</evidence>
<dbReference type="CDD" id="cd06558">
    <property type="entry name" value="crotonase-like"/>
    <property type="match status" value="1"/>
</dbReference>
<accession>A0A3N5DJA3</accession>
<keyword evidence="7" id="KW-0520">NAD</keyword>
<dbReference type="FunFam" id="3.40.50.720:FF:000009">
    <property type="entry name" value="Fatty oxidation complex, alpha subunit"/>
    <property type="match status" value="1"/>
</dbReference>
<dbReference type="SUPFAM" id="SSF51735">
    <property type="entry name" value="NAD(P)-binding Rossmann-fold domains"/>
    <property type="match status" value="1"/>
</dbReference>
<evidence type="ECO:0000259" key="15">
    <source>
        <dbReference type="Pfam" id="PF02737"/>
    </source>
</evidence>
<protein>
    <submittedName>
        <fullName evidence="16">3-hydroxyacyl-CoA dehydrogenase</fullName>
    </submittedName>
</protein>
<comment type="similarity">
    <text evidence="3">Belongs to the enoyl-CoA hydratase/isomerase family.</text>
</comment>
<proteinExistence type="inferred from homology"/>
<evidence type="ECO:0000259" key="14">
    <source>
        <dbReference type="Pfam" id="PF00725"/>
    </source>
</evidence>
<evidence type="ECO:0000256" key="9">
    <source>
        <dbReference type="ARBA" id="ARBA00023140"/>
    </source>
</evidence>
<keyword evidence="12" id="KW-0511">Multifunctional enzyme</keyword>
<dbReference type="Gene3D" id="3.40.50.720">
    <property type="entry name" value="NAD(P)-binding Rossmann-like Domain"/>
    <property type="match status" value="1"/>
</dbReference>
<keyword evidence="11" id="KW-0456">Lyase</keyword>
<evidence type="ECO:0000256" key="7">
    <source>
        <dbReference type="ARBA" id="ARBA00023027"/>
    </source>
</evidence>
<dbReference type="Gene3D" id="3.90.226.10">
    <property type="entry name" value="2-enoyl-CoA Hydratase, Chain A, domain 1"/>
    <property type="match status" value="1"/>
</dbReference>
<comment type="catalytic activity">
    <reaction evidence="13">
        <text>a (3S)-3-hydroxyacyl-CoA + NAD(+) = a 3-oxoacyl-CoA + NADH + H(+)</text>
        <dbReference type="Rhea" id="RHEA:22432"/>
        <dbReference type="ChEBI" id="CHEBI:15378"/>
        <dbReference type="ChEBI" id="CHEBI:57318"/>
        <dbReference type="ChEBI" id="CHEBI:57540"/>
        <dbReference type="ChEBI" id="CHEBI:57945"/>
        <dbReference type="ChEBI" id="CHEBI:90726"/>
        <dbReference type="EC" id="1.1.1.35"/>
    </reaction>
</comment>
<dbReference type="SUPFAM" id="SSF48179">
    <property type="entry name" value="6-phosphogluconate dehydrogenase C-terminal domain-like"/>
    <property type="match status" value="2"/>
</dbReference>
<evidence type="ECO:0000313" key="16">
    <source>
        <dbReference type="EMBL" id="RPF70765.1"/>
    </source>
</evidence>
<dbReference type="FunFam" id="1.10.1040.50:FF:000006">
    <property type="entry name" value="Peroxisomal bifunctional enzyme"/>
    <property type="match status" value="1"/>
</dbReference>
<dbReference type="GO" id="GO:0070403">
    <property type="term" value="F:NAD+ binding"/>
    <property type="evidence" value="ECO:0007669"/>
    <property type="project" value="InterPro"/>
</dbReference>
<dbReference type="Pfam" id="PF00725">
    <property type="entry name" value="3HCDH"/>
    <property type="match status" value="2"/>
</dbReference>
<dbReference type="EMBL" id="RPFZ01000001">
    <property type="protein sequence ID" value="RPF70765.1"/>
    <property type="molecule type" value="Genomic_DNA"/>
</dbReference>
<evidence type="ECO:0000256" key="1">
    <source>
        <dbReference type="ARBA" id="ARBA00004275"/>
    </source>
</evidence>
<evidence type="ECO:0000256" key="8">
    <source>
        <dbReference type="ARBA" id="ARBA00023098"/>
    </source>
</evidence>
<keyword evidence="6" id="KW-0560">Oxidoreductase</keyword>
<dbReference type="InterPro" id="IPR006176">
    <property type="entry name" value="3-OHacyl-CoA_DH_NAD-bd"/>
</dbReference>
<dbReference type="OrthoDB" id="9771883at2"/>
<organism evidence="16 17">
    <name type="scientific">Aurantiacibacter spongiae</name>
    <dbReference type="NCBI Taxonomy" id="2488860"/>
    <lineage>
        <taxon>Bacteria</taxon>
        <taxon>Pseudomonadati</taxon>
        <taxon>Pseudomonadota</taxon>
        <taxon>Alphaproteobacteria</taxon>
        <taxon>Sphingomonadales</taxon>
        <taxon>Erythrobacteraceae</taxon>
        <taxon>Aurantiacibacter</taxon>
    </lineage>
</organism>
<evidence type="ECO:0000256" key="11">
    <source>
        <dbReference type="ARBA" id="ARBA00023239"/>
    </source>
</evidence>
<comment type="caution">
    <text evidence="16">The sequence shown here is derived from an EMBL/GenBank/DDBJ whole genome shotgun (WGS) entry which is preliminary data.</text>
</comment>
<comment type="subcellular location">
    <subcellularLocation>
        <location evidence="1">Peroxisome</location>
    </subcellularLocation>
</comment>
<dbReference type="SUPFAM" id="SSF52096">
    <property type="entry name" value="ClpP/crotonase"/>
    <property type="match status" value="1"/>
</dbReference>
<dbReference type="InterPro" id="IPR029045">
    <property type="entry name" value="ClpP/crotonase-like_dom_sf"/>
</dbReference>
<dbReference type="GO" id="GO:0003857">
    <property type="term" value="F:(3S)-3-hydroxyacyl-CoA dehydrogenase (NAD+) activity"/>
    <property type="evidence" value="ECO:0007669"/>
    <property type="project" value="UniProtKB-EC"/>
</dbReference>
<dbReference type="InterPro" id="IPR001753">
    <property type="entry name" value="Enoyl-CoA_hydra/iso"/>
</dbReference>
<keyword evidence="8" id="KW-0443">Lipid metabolism</keyword>
<dbReference type="InterPro" id="IPR036291">
    <property type="entry name" value="NAD(P)-bd_dom_sf"/>
</dbReference>
<dbReference type="Gene3D" id="1.10.1040.50">
    <property type="match status" value="1"/>
</dbReference>
<keyword evidence="9" id="KW-0576">Peroxisome</keyword>
<name>A0A3N5DJA3_9SPHN</name>
<dbReference type="InterPro" id="IPR008927">
    <property type="entry name" value="6-PGluconate_DH-like_C_sf"/>
</dbReference>
<dbReference type="GO" id="GO:0006635">
    <property type="term" value="P:fatty acid beta-oxidation"/>
    <property type="evidence" value="ECO:0007669"/>
    <property type="project" value="UniProtKB-UniPathway"/>
</dbReference>
<dbReference type="Proteomes" id="UP000275232">
    <property type="component" value="Unassembled WGS sequence"/>
</dbReference>
<keyword evidence="5" id="KW-0442">Lipid degradation</keyword>
<keyword evidence="17" id="KW-1185">Reference proteome</keyword>
<dbReference type="GO" id="GO:0016853">
    <property type="term" value="F:isomerase activity"/>
    <property type="evidence" value="ECO:0007669"/>
    <property type="project" value="UniProtKB-KW"/>
</dbReference>
<comment type="pathway">
    <text evidence="2">Lipid metabolism; fatty acid beta-oxidation.</text>
</comment>
<feature type="domain" description="3-hydroxyacyl-CoA dehydrogenase NAD binding" evidence="15">
    <location>
        <begin position="295"/>
        <end position="471"/>
    </location>
</feature>
<evidence type="ECO:0000313" key="17">
    <source>
        <dbReference type="Proteomes" id="UP000275232"/>
    </source>
</evidence>
<sequence>MSKVTTRREGDVLVVSLDNPPVNAFSAEVRQQMAAAIEEAGESDEIRAVVIRAEGRMFSGGADITEFNSAPVDPSLPDLIDSIETLAKPVVIALNGTALGGGCEIALGCHYRIAVPSAKIGLPEVKIGILPGAGGTQRLPRVVGVEQALPIIVTGNPISAKKAESIGLVDRVVEPEKLREEAIAFAREVAERDEHPVSSRRTDKISDTDPDVFDDFREKHARRLRGQEAPEKCIQAVKLATELPYEEGIAKEREFFIELVSGTQSKALRHVFFAERQAGKIDGLAKDVRPLPVRKVGIIGAGTMGGGIAMNFLSAGYDVTIVERKQDALDRGVGIIRKNYDATARKGRMTTEQVDAAMGHLTTSLDYRDFADCDLVIEAVFELMEIKKEVFGRLDEICKPDAIMASNTSYLDVNEIAACTSRPENVLGLHFFSPANIMRLLEVVRGDKTSPQVLVTAMDLAKKIGKVAVVSGVCHGFIGNRMLAVRQEQANAMLMEGALPDQIDRVLLEFGFPMGPFQMADLAGLDLGWKEDESDSSTIRDVLCERGRRGQKTGKGFYDYDENRRRAPSEEVNEVIRDFASRSGKEQRDISEEEIRERLLYPMVNEGALILEEGIAQRAGDIDTVWVNGYGWPPYTGGPMFWADTIGLDRILAGLERYEGTMEDREISTLLREKAAKGEGFND</sequence>
<dbReference type="AlphaFoldDB" id="A0A3N5DJA3"/>
<dbReference type="FunFam" id="3.90.226.10:FF:000009">
    <property type="entry name" value="Carnitinyl-CoA dehydratase"/>
    <property type="match status" value="1"/>
</dbReference>
<evidence type="ECO:0000256" key="3">
    <source>
        <dbReference type="ARBA" id="ARBA00005254"/>
    </source>
</evidence>
<dbReference type="RefSeq" id="WP_123878552.1">
    <property type="nucleotide sequence ID" value="NZ_RPFZ01000001.1"/>
</dbReference>
<dbReference type="Pfam" id="PF00378">
    <property type="entry name" value="ECH_1"/>
    <property type="match status" value="1"/>
</dbReference>
<evidence type="ECO:0000256" key="4">
    <source>
        <dbReference type="ARBA" id="ARBA00022832"/>
    </source>
</evidence>
<keyword evidence="10" id="KW-0413">Isomerase</keyword>
<dbReference type="Pfam" id="PF02737">
    <property type="entry name" value="3HCDH_N"/>
    <property type="match status" value="1"/>
</dbReference>
<evidence type="ECO:0000256" key="10">
    <source>
        <dbReference type="ARBA" id="ARBA00023235"/>
    </source>
</evidence>
<dbReference type="PANTHER" id="PTHR23309">
    <property type="entry name" value="3-HYDROXYACYL-COA DEHYROGENASE"/>
    <property type="match status" value="1"/>
</dbReference>
<dbReference type="PANTHER" id="PTHR23309:SF51">
    <property type="entry name" value="3-HYDROXYACYL-COA DEHYDROGENASE-RELATED"/>
    <property type="match status" value="1"/>
</dbReference>
<evidence type="ECO:0000256" key="2">
    <source>
        <dbReference type="ARBA" id="ARBA00005005"/>
    </source>
</evidence>
<evidence type="ECO:0000256" key="13">
    <source>
        <dbReference type="ARBA" id="ARBA00049556"/>
    </source>
</evidence>
<evidence type="ECO:0000256" key="12">
    <source>
        <dbReference type="ARBA" id="ARBA00023268"/>
    </source>
</evidence>
<evidence type="ECO:0000256" key="6">
    <source>
        <dbReference type="ARBA" id="ARBA00023002"/>
    </source>
</evidence>
<dbReference type="UniPathway" id="UPA00659"/>
<dbReference type="GO" id="GO:0004300">
    <property type="term" value="F:enoyl-CoA hydratase activity"/>
    <property type="evidence" value="ECO:0007669"/>
    <property type="project" value="UniProtKB-ARBA"/>
</dbReference>
<keyword evidence="4" id="KW-0276">Fatty acid metabolism</keyword>
<dbReference type="InterPro" id="IPR006108">
    <property type="entry name" value="3HC_DH_C"/>
</dbReference>
<feature type="domain" description="3-hydroxyacyl-CoA dehydrogenase C-terminal" evidence="14">
    <location>
        <begin position="597"/>
        <end position="678"/>
    </location>
</feature>
<gene>
    <name evidence="16" type="ORF">EG799_03355</name>
</gene>
<reference evidence="16 17" key="1">
    <citation type="submission" date="2018-11" db="EMBL/GenBank/DDBJ databases">
        <title>Erythrobacter spongiae sp. nov., isolated from a marine sponge.</title>
        <authorList>
            <person name="Zhuang L."/>
            <person name="Luo L."/>
        </authorList>
    </citation>
    <scope>NUCLEOTIDE SEQUENCE [LARGE SCALE GENOMIC DNA]</scope>
    <source>
        <strain evidence="16 17">HN-E23</strain>
    </source>
</reference>
<feature type="domain" description="3-hydroxyacyl-CoA dehydrogenase C-terminal" evidence="14">
    <location>
        <begin position="476"/>
        <end position="560"/>
    </location>
</feature>